<dbReference type="Gene3D" id="3.40.50.2300">
    <property type="match status" value="1"/>
</dbReference>
<dbReference type="SUPFAM" id="SSF46894">
    <property type="entry name" value="C-terminal effector domain of the bipartite response regulators"/>
    <property type="match status" value="1"/>
</dbReference>
<dbReference type="InterPro" id="IPR016032">
    <property type="entry name" value="Sig_transdc_resp-reg_C-effctor"/>
</dbReference>
<dbReference type="PROSITE" id="PS00622">
    <property type="entry name" value="HTH_LUXR_1"/>
    <property type="match status" value="1"/>
</dbReference>
<name>A0A2X0ING5_9ACTN</name>
<dbReference type="GO" id="GO:0003677">
    <property type="term" value="F:DNA binding"/>
    <property type="evidence" value="ECO:0007669"/>
    <property type="project" value="UniProtKB-KW"/>
</dbReference>
<evidence type="ECO:0000313" key="7">
    <source>
        <dbReference type="EMBL" id="RAG85073.1"/>
    </source>
</evidence>
<feature type="domain" description="Response regulatory" evidence="6">
    <location>
        <begin position="2"/>
        <end position="122"/>
    </location>
</feature>
<dbReference type="CDD" id="cd06170">
    <property type="entry name" value="LuxR_C_like"/>
    <property type="match status" value="1"/>
</dbReference>
<keyword evidence="1" id="KW-0805">Transcription regulation</keyword>
<dbReference type="InterPro" id="IPR011006">
    <property type="entry name" value="CheY-like_superfamily"/>
</dbReference>
<proteinExistence type="predicted"/>
<evidence type="ECO:0000313" key="8">
    <source>
        <dbReference type="Proteomes" id="UP000248889"/>
    </source>
</evidence>
<dbReference type="Proteomes" id="UP000248889">
    <property type="component" value="Unassembled WGS sequence"/>
</dbReference>
<protein>
    <submittedName>
        <fullName evidence="7">DNA-binding response regulator</fullName>
    </submittedName>
</protein>
<evidence type="ECO:0000259" key="6">
    <source>
        <dbReference type="PROSITE" id="PS50110"/>
    </source>
</evidence>
<dbReference type="SMART" id="SM00421">
    <property type="entry name" value="HTH_LUXR"/>
    <property type="match status" value="1"/>
</dbReference>
<feature type="domain" description="HTH luxR-type" evidence="5">
    <location>
        <begin position="150"/>
        <end position="215"/>
    </location>
</feature>
<dbReference type="PROSITE" id="PS50110">
    <property type="entry name" value="RESPONSE_REGULATORY"/>
    <property type="match status" value="1"/>
</dbReference>
<dbReference type="OrthoDB" id="4164004at2"/>
<sequence>MRLVIAEGSSILRAGLAHVLADRGHELVAAVHDARALPALVREERPDALIANVRLAPDWRDEGVGAALDARRDRAGLGVLLFAATPDPAHVARLFATGTSGLGYLLQDRMADADQLVDSLAQVAKGGTVVDPRMVGALAVRAVPSGQQAGGGALAALTEREREVLALVAQGRSNSAIAARLFISSGTVEKRLASVFDKLAVPSGPEDNRRVLAVLHYLKEQQSEQNPEVLWPAPDRRPRLRAVREAA</sequence>
<gene>
    <name evidence="7" type="ORF">DN069_14035</name>
</gene>
<evidence type="ECO:0000256" key="1">
    <source>
        <dbReference type="ARBA" id="ARBA00023015"/>
    </source>
</evidence>
<dbReference type="RefSeq" id="WP_111501294.1">
    <property type="nucleotide sequence ID" value="NZ_QKYN01000053.1"/>
</dbReference>
<dbReference type="PANTHER" id="PTHR43214">
    <property type="entry name" value="TWO-COMPONENT RESPONSE REGULATOR"/>
    <property type="match status" value="1"/>
</dbReference>
<comment type="caution">
    <text evidence="7">The sequence shown here is derived from an EMBL/GenBank/DDBJ whole genome shotgun (WGS) entry which is preliminary data.</text>
</comment>
<dbReference type="Pfam" id="PF00196">
    <property type="entry name" value="GerE"/>
    <property type="match status" value="1"/>
</dbReference>
<evidence type="ECO:0000256" key="3">
    <source>
        <dbReference type="ARBA" id="ARBA00023163"/>
    </source>
</evidence>
<organism evidence="7 8">
    <name type="scientific">Streptacidiphilus pinicola</name>
    <dbReference type="NCBI Taxonomy" id="2219663"/>
    <lineage>
        <taxon>Bacteria</taxon>
        <taxon>Bacillati</taxon>
        <taxon>Actinomycetota</taxon>
        <taxon>Actinomycetes</taxon>
        <taxon>Kitasatosporales</taxon>
        <taxon>Streptomycetaceae</taxon>
        <taxon>Streptacidiphilus</taxon>
    </lineage>
</organism>
<evidence type="ECO:0000256" key="4">
    <source>
        <dbReference type="PROSITE-ProRule" id="PRU00169"/>
    </source>
</evidence>
<dbReference type="EMBL" id="QKYN01000053">
    <property type="protein sequence ID" value="RAG85073.1"/>
    <property type="molecule type" value="Genomic_DNA"/>
</dbReference>
<keyword evidence="8" id="KW-1185">Reference proteome</keyword>
<dbReference type="InterPro" id="IPR000792">
    <property type="entry name" value="Tscrpt_reg_LuxR_C"/>
</dbReference>
<dbReference type="SUPFAM" id="SSF52172">
    <property type="entry name" value="CheY-like"/>
    <property type="match status" value="1"/>
</dbReference>
<comment type="caution">
    <text evidence="4">Lacks conserved residue(s) required for the propagation of feature annotation.</text>
</comment>
<evidence type="ECO:0000256" key="2">
    <source>
        <dbReference type="ARBA" id="ARBA00023125"/>
    </source>
</evidence>
<dbReference type="PROSITE" id="PS50043">
    <property type="entry name" value="HTH_LUXR_2"/>
    <property type="match status" value="1"/>
</dbReference>
<dbReference type="PRINTS" id="PR00038">
    <property type="entry name" value="HTHLUXR"/>
</dbReference>
<keyword evidence="3" id="KW-0804">Transcription</keyword>
<dbReference type="GO" id="GO:0000160">
    <property type="term" value="P:phosphorelay signal transduction system"/>
    <property type="evidence" value="ECO:0007669"/>
    <property type="project" value="InterPro"/>
</dbReference>
<accession>A0A2X0ING5</accession>
<dbReference type="InterPro" id="IPR039420">
    <property type="entry name" value="WalR-like"/>
</dbReference>
<reference evidence="7 8" key="1">
    <citation type="submission" date="2018-06" db="EMBL/GenBank/DDBJ databases">
        <title>Streptacidiphilus pinicola sp. nov., isolated from pine grove soil.</title>
        <authorList>
            <person name="Roh S.G."/>
            <person name="Park S."/>
            <person name="Kim M.-K."/>
            <person name="Yun B.-R."/>
            <person name="Park J."/>
            <person name="Kim M.J."/>
            <person name="Kim Y.S."/>
            <person name="Kim S.B."/>
        </authorList>
    </citation>
    <scope>NUCLEOTIDE SEQUENCE [LARGE SCALE GENOMIC DNA]</scope>
    <source>
        <strain evidence="7 8">MMS16-CNU450</strain>
    </source>
</reference>
<dbReference type="InterPro" id="IPR001789">
    <property type="entry name" value="Sig_transdc_resp-reg_receiver"/>
</dbReference>
<evidence type="ECO:0000259" key="5">
    <source>
        <dbReference type="PROSITE" id="PS50043"/>
    </source>
</evidence>
<dbReference type="AlphaFoldDB" id="A0A2X0ING5"/>
<dbReference type="GO" id="GO:0006355">
    <property type="term" value="P:regulation of DNA-templated transcription"/>
    <property type="evidence" value="ECO:0007669"/>
    <property type="project" value="InterPro"/>
</dbReference>
<dbReference type="PANTHER" id="PTHR43214:SF24">
    <property type="entry name" value="TRANSCRIPTIONAL REGULATORY PROTEIN NARL-RELATED"/>
    <property type="match status" value="1"/>
</dbReference>
<keyword evidence="2 7" id="KW-0238">DNA-binding</keyword>